<dbReference type="InterPro" id="IPR015358">
    <property type="entry name" value="Tscrpt_reg_MerR_DNA-bd"/>
</dbReference>
<feature type="domain" description="HTH merR-type" evidence="8">
    <location>
        <begin position="5"/>
        <end position="74"/>
    </location>
</feature>
<evidence type="ECO:0000256" key="6">
    <source>
        <dbReference type="ARBA" id="ARBA00023163"/>
    </source>
</evidence>
<reference evidence="9 10" key="1">
    <citation type="submission" date="2017-05" db="EMBL/GenBank/DDBJ databases">
        <authorList>
            <person name="Varghese N."/>
            <person name="Submissions S."/>
        </authorList>
    </citation>
    <scope>NUCLEOTIDE SEQUENCE [LARGE SCALE GENOMIC DNA]</scope>
    <source>
        <strain evidence="9 10">DSM 26001</strain>
    </source>
</reference>
<dbReference type="PROSITE" id="PS50937">
    <property type="entry name" value="HTH_MERR_2"/>
    <property type="match status" value="1"/>
</dbReference>
<proteinExistence type="predicted"/>
<evidence type="ECO:0000256" key="3">
    <source>
        <dbReference type="ARBA" id="ARBA00022914"/>
    </source>
</evidence>
<dbReference type="RefSeq" id="WP_283445665.1">
    <property type="nucleotide sequence ID" value="NZ_FXUL01000044.1"/>
</dbReference>
<keyword evidence="5" id="KW-0238">DNA-binding</keyword>
<dbReference type="PRINTS" id="PR00040">
    <property type="entry name" value="HTHMERR"/>
</dbReference>
<dbReference type="SUPFAM" id="SSF46955">
    <property type="entry name" value="Putative DNA-binding domain"/>
    <property type="match status" value="1"/>
</dbReference>
<keyword evidence="10" id="KW-1185">Reference proteome</keyword>
<evidence type="ECO:0000256" key="1">
    <source>
        <dbReference type="ARBA" id="ARBA00017146"/>
    </source>
</evidence>
<name>A0ABY1QYL8_9BURK</name>
<dbReference type="Pfam" id="PF09278">
    <property type="entry name" value="MerR-DNA-bind"/>
    <property type="match status" value="1"/>
</dbReference>
<comment type="function">
    <text evidence="7">Mediates the mercuric-dependent induction of mercury resistance operon. In the absence of mercury MerR represses transcription by binding tightly to the mer operator region; when mercury is present the dimeric complex binds a single ion and becomes a potent transcriptional activator, while remaining bound to the mer site.</text>
</comment>
<dbReference type="Proteomes" id="UP001158049">
    <property type="component" value="Unassembled WGS sequence"/>
</dbReference>
<keyword evidence="4" id="KW-0805">Transcription regulation</keyword>
<sequence length="136" mass="15209">MAELGMTIGRLAKAANVGVETVRYYQQRNLLPVSETLSGAYRIYSIDLVDRIRFIKRAQELGFSLEEISIFLQLGDGTDRHAVRSVASERLIQIQEKIADLKKMEATLFSLVQECKETGQARACPIIAALRGGRDH</sequence>
<organism evidence="9 10">
    <name type="scientific">Noviherbaspirillum suwonense</name>
    <dbReference type="NCBI Taxonomy" id="1224511"/>
    <lineage>
        <taxon>Bacteria</taxon>
        <taxon>Pseudomonadati</taxon>
        <taxon>Pseudomonadota</taxon>
        <taxon>Betaproteobacteria</taxon>
        <taxon>Burkholderiales</taxon>
        <taxon>Oxalobacteraceae</taxon>
        <taxon>Noviherbaspirillum</taxon>
    </lineage>
</organism>
<dbReference type="CDD" id="cd04783">
    <property type="entry name" value="HTH_MerR1"/>
    <property type="match status" value="1"/>
</dbReference>
<evidence type="ECO:0000259" key="8">
    <source>
        <dbReference type="PROSITE" id="PS50937"/>
    </source>
</evidence>
<dbReference type="Pfam" id="PF00376">
    <property type="entry name" value="MerR"/>
    <property type="match status" value="1"/>
</dbReference>
<dbReference type="Gene3D" id="1.10.1660.10">
    <property type="match status" value="1"/>
</dbReference>
<dbReference type="InterPro" id="IPR000551">
    <property type="entry name" value="MerR-type_HTH_dom"/>
</dbReference>
<dbReference type="EMBL" id="FXUL01000044">
    <property type="protein sequence ID" value="SMP81451.1"/>
    <property type="molecule type" value="Genomic_DNA"/>
</dbReference>
<accession>A0ABY1QYL8</accession>
<keyword evidence="2" id="KW-0475">Mercuric resistance</keyword>
<evidence type="ECO:0000256" key="5">
    <source>
        <dbReference type="ARBA" id="ARBA00023125"/>
    </source>
</evidence>
<evidence type="ECO:0000256" key="4">
    <source>
        <dbReference type="ARBA" id="ARBA00023015"/>
    </source>
</evidence>
<keyword evidence="6" id="KW-0804">Transcription</keyword>
<dbReference type="PANTHER" id="PTHR30204:SF94">
    <property type="entry name" value="HEAVY METAL-DEPENDENT TRANSCRIPTIONAL REGULATOR HI_0293-RELATED"/>
    <property type="match status" value="1"/>
</dbReference>
<evidence type="ECO:0000256" key="2">
    <source>
        <dbReference type="ARBA" id="ARBA00022466"/>
    </source>
</evidence>
<evidence type="ECO:0000313" key="10">
    <source>
        <dbReference type="Proteomes" id="UP001158049"/>
    </source>
</evidence>
<dbReference type="SMART" id="SM00422">
    <property type="entry name" value="HTH_MERR"/>
    <property type="match status" value="1"/>
</dbReference>
<dbReference type="InterPro" id="IPR011794">
    <property type="entry name" value="MerR"/>
</dbReference>
<protein>
    <recommendedName>
        <fullName evidence="1">Mercuric resistance operon regulatory protein</fullName>
    </recommendedName>
</protein>
<evidence type="ECO:0000256" key="7">
    <source>
        <dbReference type="ARBA" id="ARBA00024874"/>
    </source>
</evidence>
<dbReference type="PANTHER" id="PTHR30204">
    <property type="entry name" value="REDOX-CYCLING DRUG-SENSING TRANSCRIPTIONAL ACTIVATOR SOXR"/>
    <property type="match status" value="1"/>
</dbReference>
<dbReference type="InterPro" id="IPR009061">
    <property type="entry name" value="DNA-bd_dom_put_sf"/>
</dbReference>
<dbReference type="InterPro" id="IPR047057">
    <property type="entry name" value="MerR_fam"/>
</dbReference>
<keyword evidence="3" id="KW-0476">Mercury</keyword>
<comment type="caution">
    <text evidence="9">The sequence shown here is derived from an EMBL/GenBank/DDBJ whole genome shotgun (WGS) entry which is preliminary data.</text>
</comment>
<gene>
    <name evidence="9" type="ORF">SAMN06295970_14414</name>
</gene>
<evidence type="ECO:0000313" key="9">
    <source>
        <dbReference type="EMBL" id="SMP81451.1"/>
    </source>
</evidence>